<dbReference type="AlphaFoldDB" id="A0AAW1LSH0"/>
<proteinExistence type="predicted"/>
<protein>
    <submittedName>
        <fullName evidence="1">Uncharacterized protein</fullName>
    </submittedName>
</protein>
<evidence type="ECO:0000313" key="2">
    <source>
        <dbReference type="Proteomes" id="UP001458880"/>
    </source>
</evidence>
<sequence>MVKAKTTANQIMDAPRQTYLKSSVASQVQLQRKIRNMQFKGKHSLNKYILEFEKTVTELKNAGGKVDDVEVISQLLASMPDQYQSVVAALDILFSQANSTVTLDFVKSKLLSEEQRLKKTYKNEDSSAVFIPRIESYK</sequence>
<reference evidence="1 2" key="1">
    <citation type="journal article" date="2024" name="BMC Genomics">
        <title>De novo assembly and annotation of Popillia japonica's genome with initial clues to its potential as an invasive pest.</title>
        <authorList>
            <person name="Cucini C."/>
            <person name="Boschi S."/>
            <person name="Funari R."/>
            <person name="Cardaioli E."/>
            <person name="Iannotti N."/>
            <person name="Marturano G."/>
            <person name="Paoli F."/>
            <person name="Bruttini M."/>
            <person name="Carapelli A."/>
            <person name="Frati F."/>
            <person name="Nardi F."/>
        </authorList>
    </citation>
    <scope>NUCLEOTIDE SEQUENCE [LARGE SCALE GENOMIC DNA]</scope>
    <source>
        <strain evidence="1">DMR45628</strain>
    </source>
</reference>
<name>A0AAW1LSH0_POPJA</name>
<accession>A0AAW1LSH0</accession>
<evidence type="ECO:0000313" key="1">
    <source>
        <dbReference type="EMBL" id="KAK9738153.1"/>
    </source>
</evidence>
<comment type="caution">
    <text evidence="1">The sequence shown here is derived from an EMBL/GenBank/DDBJ whole genome shotgun (WGS) entry which is preliminary data.</text>
</comment>
<dbReference type="Pfam" id="PF14223">
    <property type="entry name" value="Retrotran_gag_2"/>
    <property type="match status" value="1"/>
</dbReference>
<dbReference type="EMBL" id="JASPKY010000089">
    <property type="protein sequence ID" value="KAK9738153.1"/>
    <property type="molecule type" value="Genomic_DNA"/>
</dbReference>
<keyword evidence="2" id="KW-1185">Reference proteome</keyword>
<organism evidence="1 2">
    <name type="scientific">Popillia japonica</name>
    <name type="common">Japanese beetle</name>
    <dbReference type="NCBI Taxonomy" id="7064"/>
    <lineage>
        <taxon>Eukaryota</taxon>
        <taxon>Metazoa</taxon>
        <taxon>Ecdysozoa</taxon>
        <taxon>Arthropoda</taxon>
        <taxon>Hexapoda</taxon>
        <taxon>Insecta</taxon>
        <taxon>Pterygota</taxon>
        <taxon>Neoptera</taxon>
        <taxon>Endopterygota</taxon>
        <taxon>Coleoptera</taxon>
        <taxon>Polyphaga</taxon>
        <taxon>Scarabaeiformia</taxon>
        <taxon>Scarabaeidae</taxon>
        <taxon>Rutelinae</taxon>
        <taxon>Popillia</taxon>
    </lineage>
</organism>
<gene>
    <name evidence="1" type="ORF">QE152_g10106</name>
</gene>
<dbReference type="Proteomes" id="UP001458880">
    <property type="component" value="Unassembled WGS sequence"/>
</dbReference>